<evidence type="ECO:0000256" key="6">
    <source>
        <dbReference type="ARBA" id="ARBA00023136"/>
    </source>
</evidence>
<dbReference type="AlphaFoldDB" id="A0A934S0B1"/>
<keyword evidence="7" id="KW-0813">Transport</keyword>
<dbReference type="GO" id="GO:0015031">
    <property type="term" value="P:protein transport"/>
    <property type="evidence" value="ECO:0007669"/>
    <property type="project" value="UniProtKB-KW"/>
</dbReference>
<name>A0A934S0B1_9BACT</name>
<keyword evidence="9" id="KW-1185">Reference proteome</keyword>
<dbReference type="Pfam" id="PF02472">
    <property type="entry name" value="ExbD"/>
    <property type="match status" value="1"/>
</dbReference>
<evidence type="ECO:0000256" key="5">
    <source>
        <dbReference type="ARBA" id="ARBA00022989"/>
    </source>
</evidence>
<dbReference type="GO" id="GO:0005886">
    <property type="term" value="C:plasma membrane"/>
    <property type="evidence" value="ECO:0007669"/>
    <property type="project" value="UniProtKB-SubCell"/>
</dbReference>
<keyword evidence="3" id="KW-1003">Cell membrane</keyword>
<keyword evidence="5" id="KW-1133">Transmembrane helix</keyword>
<dbReference type="EMBL" id="JAENIL010000015">
    <property type="protein sequence ID" value="MBK1877119.1"/>
    <property type="molecule type" value="Genomic_DNA"/>
</dbReference>
<dbReference type="RefSeq" id="WP_200355336.1">
    <property type="nucleotide sequence ID" value="NZ_JAENIL010000015.1"/>
</dbReference>
<gene>
    <name evidence="8" type="ORF">JIN87_09580</name>
</gene>
<evidence type="ECO:0000256" key="7">
    <source>
        <dbReference type="RuleBase" id="RU003879"/>
    </source>
</evidence>
<organism evidence="8 9">
    <name type="scientific">Pelagicoccus mobilis</name>
    <dbReference type="NCBI Taxonomy" id="415221"/>
    <lineage>
        <taxon>Bacteria</taxon>
        <taxon>Pseudomonadati</taxon>
        <taxon>Verrucomicrobiota</taxon>
        <taxon>Opitutia</taxon>
        <taxon>Puniceicoccales</taxon>
        <taxon>Pelagicoccaceae</taxon>
        <taxon>Pelagicoccus</taxon>
    </lineage>
</organism>
<dbReference type="InterPro" id="IPR003400">
    <property type="entry name" value="ExbD"/>
</dbReference>
<evidence type="ECO:0000256" key="2">
    <source>
        <dbReference type="ARBA" id="ARBA00005811"/>
    </source>
</evidence>
<evidence type="ECO:0000313" key="9">
    <source>
        <dbReference type="Proteomes" id="UP000617628"/>
    </source>
</evidence>
<evidence type="ECO:0000256" key="4">
    <source>
        <dbReference type="ARBA" id="ARBA00022692"/>
    </source>
</evidence>
<dbReference type="GO" id="GO:0022857">
    <property type="term" value="F:transmembrane transporter activity"/>
    <property type="evidence" value="ECO:0007669"/>
    <property type="project" value="InterPro"/>
</dbReference>
<comment type="similarity">
    <text evidence="2 7">Belongs to the ExbD/TolR family.</text>
</comment>
<evidence type="ECO:0000256" key="1">
    <source>
        <dbReference type="ARBA" id="ARBA00004162"/>
    </source>
</evidence>
<keyword evidence="6" id="KW-0472">Membrane</keyword>
<comment type="subcellular location">
    <subcellularLocation>
        <location evidence="1">Cell membrane</location>
        <topology evidence="1">Single-pass membrane protein</topology>
    </subcellularLocation>
    <subcellularLocation>
        <location evidence="7">Cell membrane</location>
        <topology evidence="7">Single-pass type II membrane protein</topology>
    </subcellularLocation>
</comment>
<evidence type="ECO:0000313" key="8">
    <source>
        <dbReference type="EMBL" id="MBK1877119.1"/>
    </source>
</evidence>
<protein>
    <submittedName>
        <fullName evidence="8">Biopolymer transporter ExbD</fullName>
    </submittedName>
</protein>
<accession>A0A934S0B1</accession>
<sequence length="113" mass="12297">MVFILLIFFIVTTVFVEESGLELFTPEASPVIELDAEPFVLTLTKGGAVFYGGREIGFDLVESEIRSARARGEIEGVTLKIHPQARVQAAARLLDICEGQGVGKVTMRASEAR</sequence>
<comment type="caution">
    <text evidence="8">The sequence shown here is derived from an EMBL/GenBank/DDBJ whole genome shotgun (WGS) entry which is preliminary data.</text>
</comment>
<keyword evidence="7" id="KW-0653">Protein transport</keyword>
<proteinExistence type="inferred from homology"/>
<reference evidence="8" key="1">
    <citation type="submission" date="2021-01" db="EMBL/GenBank/DDBJ databases">
        <title>Modified the classification status of verrucomicrobia.</title>
        <authorList>
            <person name="Feng X."/>
        </authorList>
    </citation>
    <scope>NUCLEOTIDE SEQUENCE</scope>
    <source>
        <strain evidence="8">KCTC 13126</strain>
    </source>
</reference>
<dbReference type="PANTHER" id="PTHR30558">
    <property type="entry name" value="EXBD MEMBRANE COMPONENT OF PMF-DRIVEN MACROMOLECULE IMPORT SYSTEM"/>
    <property type="match status" value="1"/>
</dbReference>
<keyword evidence="4 7" id="KW-0812">Transmembrane</keyword>
<evidence type="ECO:0000256" key="3">
    <source>
        <dbReference type="ARBA" id="ARBA00022475"/>
    </source>
</evidence>
<dbReference type="Proteomes" id="UP000617628">
    <property type="component" value="Unassembled WGS sequence"/>
</dbReference>